<reference evidence="2 3" key="1">
    <citation type="submission" date="2023-06" db="EMBL/GenBank/DDBJ databases">
        <title>Roseiconus lacunae JC819 isolated from Gulf of Mannar region, Tamil Nadu.</title>
        <authorList>
            <person name="Pk S."/>
            <person name="Ch S."/>
            <person name="Ch V.R."/>
        </authorList>
    </citation>
    <scope>NUCLEOTIDE SEQUENCE [LARGE SCALE GENOMIC DNA]</scope>
    <source>
        <strain evidence="2 3">JC819</strain>
    </source>
</reference>
<evidence type="ECO:0000313" key="2">
    <source>
        <dbReference type="EMBL" id="MDM4015963.1"/>
    </source>
</evidence>
<dbReference type="Proteomes" id="UP001239462">
    <property type="component" value="Unassembled WGS sequence"/>
</dbReference>
<feature type="compositionally biased region" description="Low complexity" evidence="1">
    <location>
        <begin position="10"/>
        <end position="29"/>
    </location>
</feature>
<dbReference type="RefSeq" id="WP_289163547.1">
    <property type="nucleotide sequence ID" value="NZ_JASZZN010000007.1"/>
</dbReference>
<evidence type="ECO:0008006" key="4">
    <source>
        <dbReference type="Google" id="ProtNLM"/>
    </source>
</evidence>
<evidence type="ECO:0000313" key="3">
    <source>
        <dbReference type="Proteomes" id="UP001239462"/>
    </source>
</evidence>
<accession>A0ABT7PHK4</accession>
<organism evidence="2 3">
    <name type="scientific">Roseiconus lacunae</name>
    <dbReference type="NCBI Taxonomy" id="2605694"/>
    <lineage>
        <taxon>Bacteria</taxon>
        <taxon>Pseudomonadati</taxon>
        <taxon>Planctomycetota</taxon>
        <taxon>Planctomycetia</taxon>
        <taxon>Pirellulales</taxon>
        <taxon>Pirellulaceae</taxon>
        <taxon>Roseiconus</taxon>
    </lineage>
</organism>
<comment type="caution">
    <text evidence="2">The sequence shown here is derived from an EMBL/GenBank/DDBJ whole genome shotgun (WGS) entry which is preliminary data.</text>
</comment>
<name>A0ABT7PHK4_9BACT</name>
<evidence type="ECO:0000256" key="1">
    <source>
        <dbReference type="SAM" id="MobiDB-lite"/>
    </source>
</evidence>
<proteinExistence type="predicted"/>
<protein>
    <recommendedName>
        <fullName evidence="4">30S ribosomal protein S9</fullName>
    </recommendedName>
</protein>
<gene>
    <name evidence="2" type="ORF">QTN89_11010</name>
</gene>
<sequence length="69" mass="7221">MSTPEELNEAIEANATAPASASNSTESASQHSLKDQIAVANRAERRALNAGRGKGRTVRFSKVIPPGAM</sequence>
<feature type="region of interest" description="Disordered" evidence="1">
    <location>
        <begin position="1"/>
        <end position="69"/>
    </location>
</feature>
<keyword evidence="3" id="KW-1185">Reference proteome</keyword>
<dbReference type="EMBL" id="JASZZN010000007">
    <property type="protein sequence ID" value="MDM4015963.1"/>
    <property type="molecule type" value="Genomic_DNA"/>
</dbReference>